<evidence type="ECO:0000313" key="2">
    <source>
        <dbReference type="Proteomes" id="UP000186922"/>
    </source>
</evidence>
<dbReference type="AlphaFoldDB" id="A0A1D1UVJ3"/>
<accession>A0A1D1UVJ3</accession>
<dbReference type="Proteomes" id="UP000186922">
    <property type="component" value="Unassembled WGS sequence"/>
</dbReference>
<proteinExistence type="predicted"/>
<protein>
    <submittedName>
        <fullName evidence="1">Uncharacterized protein</fullName>
    </submittedName>
</protein>
<organism evidence="1 2">
    <name type="scientific">Ramazzottius varieornatus</name>
    <name type="common">Water bear</name>
    <name type="synonym">Tardigrade</name>
    <dbReference type="NCBI Taxonomy" id="947166"/>
    <lineage>
        <taxon>Eukaryota</taxon>
        <taxon>Metazoa</taxon>
        <taxon>Ecdysozoa</taxon>
        <taxon>Tardigrada</taxon>
        <taxon>Eutardigrada</taxon>
        <taxon>Parachela</taxon>
        <taxon>Hypsibioidea</taxon>
        <taxon>Ramazzottiidae</taxon>
        <taxon>Ramazzottius</taxon>
    </lineage>
</organism>
<reference evidence="1 2" key="1">
    <citation type="journal article" date="2016" name="Nat. Commun.">
        <title>Extremotolerant tardigrade genome and improved radiotolerance of human cultured cells by tardigrade-unique protein.</title>
        <authorList>
            <person name="Hashimoto T."/>
            <person name="Horikawa D.D."/>
            <person name="Saito Y."/>
            <person name="Kuwahara H."/>
            <person name="Kozuka-Hata H."/>
            <person name="Shin-I T."/>
            <person name="Minakuchi Y."/>
            <person name="Ohishi K."/>
            <person name="Motoyama A."/>
            <person name="Aizu T."/>
            <person name="Enomoto A."/>
            <person name="Kondo K."/>
            <person name="Tanaka S."/>
            <person name="Hara Y."/>
            <person name="Koshikawa S."/>
            <person name="Sagara H."/>
            <person name="Miura T."/>
            <person name="Yokobori S."/>
            <person name="Miyagawa K."/>
            <person name="Suzuki Y."/>
            <person name="Kubo T."/>
            <person name="Oyama M."/>
            <person name="Kohara Y."/>
            <person name="Fujiyama A."/>
            <person name="Arakawa K."/>
            <person name="Katayama T."/>
            <person name="Toyoda A."/>
            <person name="Kunieda T."/>
        </authorList>
    </citation>
    <scope>NUCLEOTIDE SEQUENCE [LARGE SCALE GENOMIC DNA]</scope>
    <source>
        <strain evidence="1 2">YOKOZUNA-1</strain>
    </source>
</reference>
<comment type="caution">
    <text evidence="1">The sequence shown here is derived from an EMBL/GenBank/DDBJ whole genome shotgun (WGS) entry which is preliminary data.</text>
</comment>
<gene>
    <name evidence="1" type="primary">RvY_04551-1</name>
    <name evidence="1" type="synonym">RvY_04551.1</name>
    <name evidence="1" type="ORF">RvY_04551</name>
</gene>
<dbReference type="EMBL" id="BDGG01000002">
    <property type="protein sequence ID" value="GAU92475.1"/>
    <property type="molecule type" value="Genomic_DNA"/>
</dbReference>
<sequence length="81" mass="8504">MALLMFTAHSSGDSEMKYERSLPAARLMGYAGCLSVVCGSLSAEGTTSVPEGGVTVSADGEERWKSLLNAVTKTVIKSCEE</sequence>
<evidence type="ECO:0000313" key="1">
    <source>
        <dbReference type="EMBL" id="GAU92475.1"/>
    </source>
</evidence>
<keyword evidence="2" id="KW-1185">Reference proteome</keyword>
<name>A0A1D1UVJ3_RAMVA</name>